<keyword evidence="1" id="KW-1133">Transmembrane helix</keyword>
<dbReference type="InterPro" id="IPR007354">
    <property type="entry name" value="CruF-like"/>
</dbReference>
<feature type="transmembrane region" description="Helical" evidence="1">
    <location>
        <begin position="63"/>
        <end position="83"/>
    </location>
</feature>
<evidence type="ECO:0000313" key="2">
    <source>
        <dbReference type="EMBL" id="MCS0628069.1"/>
    </source>
</evidence>
<dbReference type="PANTHER" id="PTHR39419:SF1">
    <property type="entry name" value="SLL0814 PROTEIN"/>
    <property type="match status" value="1"/>
</dbReference>
<feature type="transmembrane region" description="Helical" evidence="1">
    <location>
        <begin position="103"/>
        <end position="123"/>
    </location>
</feature>
<name>A0ABT2BUE8_9BURK</name>
<organism evidence="2 3">
    <name type="scientific">Telluria mixta</name>
    <dbReference type="NCBI Taxonomy" id="34071"/>
    <lineage>
        <taxon>Bacteria</taxon>
        <taxon>Pseudomonadati</taxon>
        <taxon>Pseudomonadota</taxon>
        <taxon>Betaproteobacteria</taxon>
        <taxon>Burkholderiales</taxon>
        <taxon>Oxalobacteraceae</taxon>
        <taxon>Telluria group</taxon>
        <taxon>Telluria</taxon>
    </lineage>
</organism>
<evidence type="ECO:0000256" key="1">
    <source>
        <dbReference type="SAM" id="Phobius"/>
    </source>
</evidence>
<keyword evidence="3" id="KW-1185">Reference proteome</keyword>
<feature type="transmembrane region" description="Helical" evidence="1">
    <location>
        <begin position="35"/>
        <end position="56"/>
    </location>
</feature>
<proteinExistence type="predicted"/>
<dbReference type="RefSeq" id="WP_259447321.1">
    <property type="nucleotide sequence ID" value="NZ_CP119520.1"/>
</dbReference>
<gene>
    <name evidence="2" type="ORF">NX786_01750</name>
</gene>
<evidence type="ECO:0000313" key="3">
    <source>
        <dbReference type="Proteomes" id="UP001165263"/>
    </source>
</evidence>
<sequence>MTPLLRRRLPVITGTLLVVFLLVLAKRIGGETTMALVASSLLMFGCCWASAAHLLGGTAALRLVAIATSFGWLAEQLGSSYGWFFGSYDYTPVLGPALGDVPIVIPLMWFALTYVGYVIANLIVWQDPVDRPASLGHDAIMALLGAMVVTCYDLGVDPYMVYVLKAWIMTEKDGWWFGETVQGFAGWMTVSFAILFAFRRLARVRTKPADAGTVLPTMRHVFVPLGVYAGLMVFQVLLGYPVEARTIALFAMGFPLLAATIGLLRWQGILARPATDEVTPAALPAETLQEAA</sequence>
<dbReference type="PANTHER" id="PTHR39419">
    <property type="entry name" value="SLL0814 PROTEIN"/>
    <property type="match status" value="1"/>
</dbReference>
<keyword evidence="1" id="KW-0812">Transmembrane</keyword>
<feature type="transmembrane region" description="Helical" evidence="1">
    <location>
        <begin position="219"/>
        <end position="240"/>
    </location>
</feature>
<reference evidence="2" key="1">
    <citation type="submission" date="2022-08" db="EMBL/GenBank/DDBJ databases">
        <title>Reclassification of Massilia species as members of the genera Telluria, Duganella, Pseudoduganella, Mokoshia gen. nov. and Zemynaea gen. nov. using orthogonal and non-orthogonal genome-based approaches.</title>
        <authorList>
            <person name="Bowman J.P."/>
        </authorList>
    </citation>
    <scope>NUCLEOTIDE SEQUENCE</scope>
    <source>
        <strain evidence="2">LMG 11547</strain>
    </source>
</reference>
<feature type="transmembrane region" description="Helical" evidence="1">
    <location>
        <begin position="135"/>
        <end position="155"/>
    </location>
</feature>
<dbReference type="EMBL" id="JANUHC010000001">
    <property type="protein sequence ID" value="MCS0628069.1"/>
    <property type="molecule type" value="Genomic_DNA"/>
</dbReference>
<feature type="transmembrane region" description="Helical" evidence="1">
    <location>
        <begin position="246"/>
        <end position="264"/>
    </location>
</feature>
<dbReference type="Pfam" id="PF04240">
    <property type="entry name" value="Caroten_synth"/>
    <property type="match status" value="1"/>
</dbReference>
<comment type="caution">
    <text evidence="2">The sequence shown here is derived from an EMBL/GenBank/DDBJ whole genome shotgun (WGS) entry which is preliminary data.</text>
</comment>
<keyword evidence="1" id="KW-0472">Membrane</keyword>
<feature type="transmembrane region" description="Helical" evidence="1">
    <location>
        <begin position="175"/>
        <end position="198"/>
    </location>
</feature>
<accession>A0ABT2BUE8</accession>
<protein>
    <submittedName>
        <fullName evidence="2">Carotenoid biosynthesis protein</fullName>
    </submittedName>
</protein>
<dbReference type="Proteomes" id="UP001165263">
    <property type="component" value="Unassembled WGS sequence"/>
</dbReference>